<name>Q8WY95_HUMAN</name>
<dbReference type="EMBL" id="AF258551">
    <property type="protein sequence ID" value="AAG23754.1"/>
    <property type="molecule type" value="mRNA"/>
</dbReference>
<feature type="compositionally biased region" description="Pro residues" evidence="1">
    <location>
        <begin position="10"/>
        <end position="21"/>
    </location>
</feature>
<accession>Q8WY95</accession>
<evidence type="ECO:0000313" key="2">
    <source>
        <dbReference type="EMBL" id="AAG23754.1"/>
    </source>
</evidence>
<feature type="region of interest" description="Disordered" evidence="1">
    <location>
        <begin position="1"/>
        <end position="21"/>
    </location>
</feature>
<organism evidence="2">
    <name type="scientific">Homo sapiens</name>
    <name type="common">Human</name>
    <dbReference type="NCBI Taxonomy" id="9606"/>
    <lineage>
        <taxon>Eukaryota</taxon>
        <taxon>Metazoa</taxon>
        <taxon>Chordata</taxon>
        <taxon>Craniata</taxon>
        <taxon>Vertebrata</taxon>
        <taxon>Euteleostomi</taxon>
        <taxon>Mammalia</taxon>
        <taxon>Eutheria</taxon>
        <taxon>Euarchontoglires</taxon>
        <taxon>Primates</taxon>
        <taxon>Haplorrhini</taxon>
        <taxon>Catarrhini</taxon>
        <taxon>Hominidae</taxon>
        <taxon>Homo</taxon>
    </lineage>
</organism>
<sequence length="102" mass="11187">MQWRDLGSLQPPPSSRLPWPPKVLRLQPLPGRPVWEARSTSAWPPRLGSEEPLCPAATLSGRRGAPLPCRHPVWEVRSASARPPPRLGGEERLCLAATLSGM</sequence>
<dbReference type="AlphaFoldDB" id="Q8WY95"/>
<evidence type="ECO:0000256" key="1">
    <source>
        <dbReference type="SAM" id="MobiDB-lite"/>
    </source>
</evidence>
<reference evidence="2" key="1">
    <citation type="submission" date="2000-04" db="EMBL/GenBank/DDBJ databases">
        <title>Novel human cDNA clones with function of inhibiting cancer cell growth.</title>
        <authorList>
            <person name="Qin W.X."/>
            <person name="Zhou X.M."/>
            <person name="Zhang P.P."/>
            <person name="Jiang H.Q."/>
            <person name="Huang Y."/>
            <person name="Wan D.F."/>
            <person name="Gu J.R."/>
        </authorList>
    </citation>
    <scope>NUCLEOTIDE SEQUENCE</scope>
</reference>
<proteinExistence type="evidence at transcript level"/>
<protein>
    <submittedName>
        <fullName evidence="2">PP1597</fullName>
    </submittedName>
</protein>